<reference evidence="16" key="1">
    <citation type="journal article" date="2016" name="Genome Announc.">
        <title>Draft Genome Sequence of the Syntrophic Lactate-Degrading Bacterium Tepidanaerobacter syntrophicus JLT.</title>
        <authorList>
            <person name="Matsuura N."/>
            <person name="Ohashi A."/>
            <person name="Tourlousse D.M."/>
            <person name="Sekiguchi Y."/>
        </authorList>
    </citation>
    <scope>NUCLEOTIDE SEQUENCE [LARGE SCALE GENOMIC DNA]</scope>
    <source>
        <strain evidence="16">JL</strain>
    </source>
</reference>
<evidence type="ECO:0000256" key="10">
    <source>
        <dbReference type="ARBA" id="ARBA00044968"/>
    </source>
</evidence>
<dbReference type="GO" id="GO:0005975">
    <property type="term" value="P:carbohydrate metabolic process"/>
    <property type="evidence" value="ECO:0007669"/>
    <property type="project" value="InterPro"/>
</dbReference>
<feature type="binding site" evidence="13">
    <location>
        <begin position="44"/>
        <end position="49"/>
    </location>
    <ligand>
        <name>substrate</name>
    </ligand>
</feature>
<dbReference type="GO" id="GO:0050308">
    <property type="term" value="F:sugar-phosphatase activity"/>
    <property type="evidence" value="ECO:0007669"/>
    <property type="project" value="TreeGrafter"/>
</dbReference>
<dbReference type="PANTHER" id="PTHR43481:SF4">
    <property type="entry name" value="GLYCEROL-1-PHOSPHATE PHOSPHOHYDROLASE 1-RELATED"/>
    <property type="match status" value="1"/>
</dbReference>
<comment type="similarity">
    <text evidence="2">Belongs to the HAD-like hydrolase superfamily. CbbY/CbbZ/Gph/YieH family.</text>
</comment>
<dbReference type="RefSeq" id="WP_059032246.1">
    <property type="nucleotide sequence ID" value="NZ_BSDN01000008.1"/>
</dbReference>
<dbReference type="SFLD" id="SFLDF00046">
    <property type="entry name" value="beta-phosphoglucomutase"/>
    <property type="match status" value="1"/>
</dbReference>
<feature type="binding site" evidence="13">
    <location>
        <position position="76"/>
    </location>
    <ligand>
        <name>substrate</name>
    </ligand>
</feature>
<feature type="binding site" evidence="14">
    <location>
        <position position="170"/>
    </location>
    <ligand>
        <name>Mg(2+)</name>
        <dbReference type="ChEBI" id="CHEBI:18420"/>
    </ligand>
</feature>
<dbReference type="GO" id="GO:0005737">
    <property type="term" value="C:cytoplasm"/>
    <property type="evidence" value="ECO:0007669"/>
    <property type="project" value="UniProtKB-SubCell"/>
</dbReference>
<feature type="binding site" evidence="13">
    <location>
        <begin position="9"/>
        <end position="11"/>
    </location>
    <ligand>
        <name>substrate</name>
    </ligand>
</feature>
<organism evidence="16">
    <name type="scientific">Tepidanaerobacter syntrophicus</name>
    <dbReference type="NCBI Taxonomy" id="224999"/>
    <lineage>
        <taxon>Bacteria</taxon>
        <taxon>Bacillati</taxon>
        <taxon>Bacillota</taxon>
        <taxon>Clostridia</taxon>
        <taxon>Thermosediminibacterales</taxon>
        <taxon>Tepidanaerobacteraceae</taxon>
        <taxon>Tepidanaerobacter</taxon>
    </lineage>
</organism>
<keyword evidence="3" id="KW-0963">Cytoplasm</keyword>
<evidence type="ECO:0000256" key="6">
    <source>
        <dbReference type="ARBA" id="ARBA00022842"/>
    </source>
</evidence>
<comment type="cofactor">
    <cofactor evidence="14">
        <name>Mg(2+)</name>
        <dbReference type="ChEBI" id="CHEBI:18420"/>
    </cofactor>
    <text evidence="14">Binds 2 magnesium ions per subunit.</text>
</comment>
<feature type="binding site" evidence="13">
    <location>
        <position position="145"/>
    </location>
    <ligand>
        <name>substrate</name>
    </ligand>
</feature>
<dbReference type="CDD" id="cd02598">
    <property type="entry name" value="HAD_BPGM"/>
    <property type="match status" value="1"/>
</dbReference>
<sequence>MRYEAVIFDLDGVIADTAKFHYEAWKKIAEELGIYFDEKINESLKGVSRMESLEILLKQSEKEYSQEQKNYFASKKNDYFKSMIQKITPGDILPGSIELIKILKRYNVKLAVASASRNANTVLENLGIKSEFDYIVDAAKIVNVKPDPEIFLAAAENLGVEPKKCVGIEDSVAGIEAIKRAGMFAIGIGDPTILKKADMVLEDLRYTQKIVKLVIGE</sequence>
<evidence type="ECO:0000256" key="14">
    <source>
        <dbReference type="PIRSR" id="PIRSR610972-3"/>
    </source>
</evidence>
<evidence type="ECO:0000313" key="16">
    <source>
        <dbReference type="EMBL" id="GAQ24950.1"/>
    </source>
</evidence>
<keyword evidence="6 14" id="KW-0460">Magnesium</keyword>
<evidence type="ECO:0000256" key="8">
    <source>
        <dbReference type="ARBA" id="ARBA00023277"/>
    </source>
</evidence>
<dbReference type="Gene3D" id="1.10.150.240">
    <property type="entry name" value="Putative phosphatase, domain 2"/>
    <property type="match status" value="1"/>
</dbReference>
<dbReference type="Proteomes" id="UP000062160">
    <property type="component" value="Unassembled WGS sequence"/>
</dbReference>
<evidence type="ECO:0000256" key="4">
    <source>
        <dbReference type="ARBA" id="ARBA00022553"/>
    </source>
</evidence>
<accession>A0A0U9HEN1</accession>
<dbReference type="InterPro" id="IPR036412">
    <property type="entry name" value="HAD-like_sf"/>
</dbReference>
<dbReference type="Pfam" id="PF00702">
    <property type="entry name" value="Hydrolase"/>
    <property type="match status" value="1"/>
</dbReference>
<keyword evidence="7" id="KW-0413">Isomerase</keyword>
<dbReference type="NCBIfam" id="TIGR01990">
    <property type="entry name" value="bPGM"/>
    <property type="match status" value="1"/>
</dbReference>
<evidence type="ECO:0000256" key="3">
    <source>
        <dbReference type="ARBA" id="ARBA00022490"/>
    </source>
</evidence>
<keyword evidence="5 14" id="KW-0479">Metal-binding</keyword>
<dbReference type="FunFam" id="1.10.150.240:FF:000010">
    <property type="entry name" value="Beta-phosphoglucomutase"/>
    <property type="match status" value="1"/>
</dbReference>
<dbReference type="GO" id="GO:0000287">
    <property type="term" value="F:magnesium ion binding"/>
    <property type="evidence" value="ECO:0007669"/>
    <property type="project" value="InterPro"/>
</dbReference>
<dbReference type="STRING" id="224999.GCA_001485475_00959"/>
<dbReference type="GO" id="GO:0008801">
    <property type="term" value="F:beta-phosphoglucomutase activity"/>
    <property type="evidence" value="ECO:0007669"/>
    <property type="project" value="UniProtKB-EC"/>
</dbReference>
<dbReference type="Gene3D" id="3.40.50.1000">
    <property type="entry name" value="HAD superfamily/HAD-like"/>
    <property type="match status" value="1"/>
</dbReference>
<feature type="binding site" evidence="13">
    <location>
        <begin position="114"/>
        <end position="118"/>
    </location>
    <ligand>
        <name>substrate</name>
    </ligand>
</feature>
<dbReference type="PANTHER" id="PTHR43481">
    <property type="entry name" value="FRUCTOSE-1-PHOSPHATE PHOSPHATASE"/>
    <property type="match status" value="1"/>
</dbReference>
<keyword evidence="17" id="KW-1185">Reference proteome</keyword>
<dbReference type="NCBIfam" id="TIGR01509">
    <property type="entry name" value="HAD-SF-IA-v3"/>
    <property type="match status" value="1"/>
</dbReference>
<evidence type="ECO:0000256" key="1">
    <source>
        <dbReference type="ARBA" id="ARBA00004496"/>
    </source>
</evidence>
<feature type="binding site" evidence="14">
    <location>
        <position position="169"/>
    </location>
    <ligand>
        <name>Mg(2+)</name>
        <dbReference type="ChEBI" id="CHEBI:18420"/>
    </ligand>
</feature>
<dbReference type="SUPFAM" id="SSF56784">
    <property type="entry name" value="HAD-like"/>
    <property type="match status" value="1"/>
</dbReference>
<feature type="active site" description="Proton donor/acceptor" evidence="12">
    <location>
        <position position="11"/>
    </location>
</feature>
<evidence type="ECO:0000256" key="15">
    <source>
        <dbReference type="PIRSR" id="PIRSR610972-4"/>
    </source>
</evidence>
<evidence type="ECO:0000313" key="17">
    <source>
        <dbReference type="Proteomes" id="UP000062160"/>
    </source>
</evidence>
<dbReference type="InterPro" id="IPR010972">
    <property type="entry name" value="Beta-PGM"/>
</dbReference>
<evidence type="ECO:0000256" key="11">
    <source>
        <dbReference type="ARBA" id="ARBA00044991"/>
    </source>
</evidence>
<dbReference type="EC" id="5.4.2.6" evidence="10"/>
<dbReference type="SFLD" id="SFLDS00003">
    <property type="entry name" value="Haloacid_Dehalogenase"/>
    <property type="match status" value="1"/>
</dbReference>
<dbReference type="NCBIfam" id="TIGR02009">
    <property type="entry name" value="PGMB-YQAB-SF"/>
    <property type="match status" value="1"/>
</dbReference>
<protein>
    <recommendedName>
        <fullName evidence="11">Beta-phosphoglucomutase</fullName>
        <ecNumber evidence="10">5.4.2.6</ecNumber>
    </recommendedName>
</protein>
<comment type="catalytic activity">
    <reaction evidence="9">
        <text>beta-D-glucose 1-phosphate = beta-D-glucose 6-phosphate</text>
        <dbReference type="Rhea" id="RHEA:20113"/>
        <dbReference type="ChEBI" id="CHEBI:57684"/>
        <dbReference type="ChEBI" id="CHEBI:58247"/>
        <dbReference type="EC" id="5.4.2.6"/>
    </reaction>
</comment>
<dbReference type="PRINTS" id="PR00413">
    <property type="entry name" value="HADHALOGNASE"/>
</dbReference>
<dbReference type="AlphaFoldDB" id="A0A0U9HEN1"/>
<dbReference type="EMBL" id="DF977000">
    <property type="protein sequence ID" value="GAQ24950.1"/>
    <property type="molecule type" value="Genomic_DNA"/>
</dbReference>
<feature type="binding site" evidence="14">
    <location>
        <position position="9"/>
    </location>
    <ligand>
        <name>Mg(2+)</name>
        <dbReference type="ChEBI" id="CHEBI:18420"/>
    </ligand>
</feature>
<evidence type="ECO:0000256" key="12">
    <source>
        <dbReference type="PIRSR" id="PIRSR610972-1"/>
    </source>
</evidence>
<keyword evidence="8" id="KW-0119">Carbohydrate metabolism</keyword>
<keyword evidence="4" id="KW-0597">Phosphoprotein</keyword>
<feature type="site" description="Important for catalytic activity and assists the phosphoryl transfer reaction to Asp8 by balancing charge and orienting the reacting groups" evidence="15">
    <location>
        <position position="145"/>
    </location>
</feature>
<comment type="subcellular location">
    <subcellularLocation>
        <location evidence="1">Cytoplasm</location>
    </subcellularLocation>
</comment>
<dbReference type="SFLD" id="SFLDG01135">
    <property type="entry name" value="C1.5.6:_HAD__Beta-PGM__Phospha"/>
    <property type="match status" value="1"/>
</dbReference>
<evidence type="ECO:0000256" key="7">
    <source>
        <dbReference type="ARBA" id="ARBA00023235"/>
    </source>
</evidence>
<dbReference type="InterPro" id="IPR010976">
    <property type="entry name" value="B-phosphoglucomutase_hydrolase"/>
</dbReference>
<feature type="site" description="Important for catalytic activity and assists the phosphoryl transfer reaction to Asp8 by balancing charge and orienting the reacting groups" evidence="15">
    <location>
        <position position="114"/>
    </location>
</feature>
<dbReference type="InterPro" id="IPR051806">
    <property type="entry name" value="HAD-like_SPP"/>
</dbReference>
<evidence type="ECO:0000256" key="13">
    <source>
        <dbReference type="PIRSR" id="PIRSR610972-2"/>
    </source>
</evidence>
<feature type="binding site" evidence="13">
    <location>
        <position position="52"/>
    </location>
    <ligand>
        <name>substrate</name>
    </ligand>
</feature>
<feature type="binding site" evidence="13">
    <location>
        <position position="25"/>
    </location>
    <ligand>
        <name>substrate</name>
    </ligand>
</feature>
<evidence type="ECO:0000256" key="9">
    <source>
        <dbReference type="ARBA" id="ARBA00044926"/>
    </source>
</evidence>
<dbReference type="InterPro" id="IPR023214">
    <property type="entry name" value="HAD_sf"/>
</dbReference>
<evidence type="ECO:0000256" key="5">
    <source>
        <dbReference type="ARBA" id="ARBA00022723"/>
    </source>
</evidence>
<dbReference type="InterPro" id="IPR006439">
    <property type="entry name" value="HAD-SF_hydro_IA"/>
</dbReference>
<proteinExistence type="inferred from homology"/>
<feature type="binding site" evidence="14">
    <location>
        <position position="11"/>
    </location>
    <ligand>
        <name>Mg(2+)</name>
        <dbReference type="ChEBI" id="CHEBI:18420"/>
    </ligand>
</feature>
<dbReference type="SFLD" id="SFLDG01129">
    <property type="entry name" value="C1.5:_HAD__Beta-PGM__Phosphata"/>
    <property type="match status" value="1"/>
</dbReference>
<feature type="active site" description="Nucleophile" evidence="12">
    <location>
        <position position="9"/>
    </location>
</feature>
<gene>
    <name evidence="16" type="ORF">TSYNT_6335</name>
</gene>
<dbReference type="InterPro" id="IPR023198">
    <property type="entry name" value="PGP-like_dom2"/>
</dbReference>
<name>A0A0U9HEN1_9FIRM</name>
<evidence type="ECO:0000256" key="2">
    <source>
        <dbReference type="ARBA" id="ARBA00006171"/>
    </source>
</evidence>